<feature type="transmembrane region" description="Helical" evidence="1">
    <location>
        <begin position="185"/>
        <end position="206"/>
    </location>
</feature>
<keyword evidence="3" id="KW-1185">Reference proteome</keyword>
<name>A0A9L0QZW5_HORSE</name>
<keyword evidence="1" id="KW-0472">Membrane</keyword>
<reference evidence="2" key="3">
    <citation type="submission" date="2025-09" db="UniProtKB">
        <authorList>
            <consortium name="Ensembl"/>
        </authorList>
    </citation>
    <scope>IDENTIFICATION</scope>
    <source>
        <strain evidence="2">Thoroughbred</strain>
    </source>
</reference>
<dbReference type="Ensembl" id="ENSECAT00000108309.1">
    <property type="protein sequence ID" value="ENSECAP00000057273.1"/>
    <property type="gene ID" value="ENSECAG00000044215.1"/>
</dbReference>
<evidence type="ECO:0000313" key="3">
    <source>
        <dbReference type="Proteomes" id="UP000002281"/>
    </source>
</evidence>
<feature type="transmembrane region" description="Helical" evidence="1">
    <location>
        <begin position="150"/>
        <end position="173"/>
    </location>
</feature>
<dbReference type="GeneTree" id="ENSGT01090000263190"/>
<feature type="transmembrane region" description="Helical" evidence="1">
    <location>
        <begin position="30"/>
        <end position="46"/>
    </location>
</feature>
<evidence type="ECO:0000256" key="1">
    <source>
        <dbReference type="SAM" id="Phobius"/>
    </source>
</evidence>
<accession>A0A9L0QZW5</accession>
<keyword evidence="1" id="KW-0812">Transmembrane</keyword>
<dbReference type="AlphaFoldDB" id="A0A9L0QZW5"/>
<keyword evidence="1" id="KW-1133">Transmembrane helix</keyword>
<proteinExistence type="predicted"/>
<feature type="transmembrane region" description="Helical" evidence="1">
    <location>
        <begin position="67"/>
        <end position="89"/>
    </location>
</feature>
<organism evidence="2 3">
    <name type="scientific">Equus caballus</name>
    <name type="common">Horse</name>
    <dbReference type="NCBI Taxonomy" id="9796"/>
    <lineage>
        <taxon>Eukaryota</taxon>
        <taxon>Metazoa</taxon>
        <taxon>Chordata</taxon>
        <taxon>Craniata</taxon>
        <taxon>Vertebrata</taxon>
        <taxon>Euteleostomi</taxon>
        <taxon>Mammalia</taxon>
        <taxon>Eutheria</taxon>
        <taxon>Laurasiatheria</taxon>
        <taxon>Perissodactyla</taxon>
        <taxon>Equidae</taxon>
        <taxon>Equus</taxon>
    </lineage>
</organism>
<reference evidence="2" key="2">
    <citation type="submission" date="2025-08" db="UniProtKB">
        <authorList>
            <consortium name="Ensembl"/>
        </authorList>
    </citation>
    <scope>IDENTIFICATION</scope>
    <source>
        <strain evidence="2">Thoroughbred</strain>
    </source>
</reference>
<dbReference type="Proteomes" id="UP000002281">
    <property type="component" value="Chromosome 29"/>
</dbReference>
<sequence length="210" mass="23962">MEYLSSFLILLRFLSTIFYSFQCTDLSVLWLSLFLGMLFFCCNCKWDCTLNFSFCDFVARYRKTTDCCVLLFYPATLPYIIFIISKSLLVNYLGFSIYKMMSSANSDSFTSSFPIWILSIYFSCLIALAKTSSTMLNKSGESGDPFLVPVLRGIAFSFSTLRMILAVGLSYMAFIMLRYFPSISILFRVFIINGCCILSNAFSAFIKMIV</sequence>
<feature type="transmembrane region" description="Helical" evidence="1">
    <location>
        <begin position="109"/>
        <end position="129"/>
    </location>
</feature>
<reference evidence="2 3" key="1">
    <citation type="journal article" date="2009" name="Science">
        <title>Genome sequence, comparative analysis, and population genetics of the domestic horse.</title>
        <authorList>
            <consortium name="Broad Institute Genome Sequencing Platform"/>
            <consortium name="Broad Institute Whole Genome Assembly Team"/>
            <person name="Wade C.M."/>
            <person name="Giulotto E."/>
            <person name="Sigurdsson S."/>
            <person name="Zoli M."/>
            <person name="Gnerre S."/>
            <person name="Imsland F."/>
            <person name="Lear T.L."/>
            <person name="Adelson D.L."/>
            <person name="Bailey E."/>
            <person name="Bellone R.R."/>
            <person name="Bloecker H."/>
            <person name="Distl O."/>
            <person name="Edgar R.C."/>
            <person name="Garber M."/>
            <person name="Leeb T."/>
            <person name="Mauceli E."/>
            <person name="MacLeod J.N."/>
            <person name="Penedo M.C.T."/>
            <person name="Raison J.M."/>
            <person name="Sharpe T."/>
            <person name="Vogel J."/>
            <person name="Andersson L."/>
            <person name="Antczak D.F."/>
            <person name="Biagi T."/>
            <person name="Binns M.M."/>
            <person name="Chowdhary B.P."/>
            <person name="Coleman S.J."/>
            <person name="Della Valle G."/>
            <person name="Fryc S."/>
            <person name="Guerin G."/>
            <person name="Hasegawa T."/>
            <person name="Hill E.W."/>
            <person name="Jurka J."/>
            <person name="Kiialainen A."/>
            <person name="Lindgren G."/>
            <person name="Liu J."/>
            <person name="Magnani E."/>
            <person name="Mickelson J.R."/>
            <person name="Murray J."/>
            <person name="Nergadze S.G."/>
            <person name="Onofrio R."/>
            <person name="Pedroni S."/>
            <person name="Piras M.F."/>
            <person name="Raudsepp T."/>
            <person name="Rocchi M."/>
            <person name="Roeed K.H."/>
            <person name="Ryder O.A."/>
            <person name="Searle S."/>
            <person name="Skow L."/>
            <person name="Swinburne J.E."/>
            <person name="Syvaenen A.C."/>
            <person name="Tozaki T."/>
            <person name="Valberg S.J."/>
            <person name="Vaudin M."/>
            <person name="White J.R."/>
            <person name="Zody M.C."/>
            <person name="Lander E.S."/>
            <person name="Lindblad-Toh K."/>
        </authorList>
    </citation>
    <scope>NUCLEOTIDE SEQUENCE [LARGE SCALE GENOMIC DNA]</scope>
    <source>
        <strain evidence="2 3">Thoroughbred</strain>
    </source>
</reference>
<evidence type="ECO:0000313" key="2">
    <source>
        <dbReference type="Ensembl" id="ENSECAP00000057273.1"/>
    </source>
</evidence>
<protein>
    <submittedName>
        <fullName evidence="2">Uncharacterized protein</fullName>
    </submittedName>
</protein>